<name>F7NNE0_9FIRM</name>
<gene>
    <name evidence="2" type="ORF">ALO_18155</name>
</gene>
<protein>
    <submittedName>
        <fullName evidence="2">NLP/P60 protein</fullName>
    </submittedName>
</protein>
<evidence type="ECO:0000313" key="2">
    <source>
        <dbReference type="EMBL" id="EGO62441.1"/>
    </source>
</evidence>
<dbReference type="RefSeq" id="WP_004098580.1">
    <property type="nucleotide sequence ID" value="NZ_AFGF01000220.1"/>
</dbReference>
<reference evidence="2 3" key="1">
    <citation type="journal article" date="2011" name="EMBO J.">
        <title>Structural diversity of bacterial flagellar motors.</title>
        <authorList>
            <person name="Chen S."/>
            <person name="Beeby M."/>
            <person name="Murphy G.E."/>
            <person name="Leadbetter J.R."/>
            <person name="Hendrixson D.R."/>
            <person name="Briegel A."/>
            <person name="Li Z."/>
            <person name="Shi J."/>
            <person name="Tocheva E.I."/>
            <person name="Muller A."/>
            <person name="Dobro M.J."/>
            <person name="Jensen G.J."/>
        </authorList>
    </citation>
    <scope>NUCLEOTIDE SEQUENCE [LARGE SCALE GENOMIC DNA]</scope>
    <source>
        <strain evidence="2 3">DSM 6540</strain>
    </source>
</reference>
<comment type="caution">
    <text evidence="2">The sequence shown here is derived from an EMBL/GenBank/DDBJ whole genome shotgun (WGS) entry which is preliminary data.</text>
</comment>
<accession>F7NNE0</accession>
<dbReference type="InterPro" id="IPR023346">
    <property type="entry name" value="Lysozyme-like_dom_sf"/>
</dbReference>
<evidence type="ECO:0000256" key="1">
    <source>
        <dbReference type="SAM" id="MobiDB-lite"/>
    </source>
</evidence>
<dbReference type="eggNOG" id="COG5526">
    <property type="taxonomic scope" value="Bacteria"/>
</dbReference>
<dbReference type="SUPFAM" id="SSF53955">
    <property type="entry name" value="Lysozyme-like"/>
    <property type="match status" value="1"/>
</dbReference>
<dbReference type="AlphaFoldDB" id="F7NNE0"/>
<organism evidence="2 3">
    <name type="scientific">Acetonema longum DSM 6540</name>
    <dbReference type="NCBI Taxonomy" id="1009370"/>
    <lineage>
        <taxon>Bacteria</taxon>
        <taxon>Bacillati</taxon>
        <taxon>Bacillota</taxon>
        <taxon>Negativicutes</taxon>
        <taxon>Acetonemataceae</taxon>
        <taxon>Acetonema</taxon>
    </lineage>
</organism>
<proteinExistence type="predicted"/>
<feature type="compositionally biased region" description="Polar residues" evidence="1">
    <location>
        <begin position="24"/>
        <end position="34"/>
    </location>
</feature>
<sequence length="345" mass="38388">TVAEMNPPLETPQVPQVSSQSQPNPAESSTQNGDATINTLVSIPASEQTKAPTVSTKDTLKKIKAMWDNILGADSVKNADTLGEKQGAIRILFRSQSNFGDMLWLYEKVHATQTDAFNAMFNDLEYYLGATVVSDIQSEAISTQTSAQGTGKEINQILYNNNAVYKHETDLIARINSINTTKFNWDVNNFQKIYKKNKATYEEISKKTGVPPELIAALHYRESGCDFTTYLHNGDPLGKPTTHVPEGKNFNNFTDAAVDALLEKSYIRDKYGLSANSDDMAAMMAFAESYNGLGYYQYHKDTVSPYVYSGTNVYQKGKYDWDSHYNPTLVDAQPGVYLLINSLKK</sequence>
<dbReference type="Proteomes" id="UP000003240">
    <property type="component" value="Unassembled WGS sequence"/>
</dbReference>
<evidence type="ECO:0000313" key="3">
    <source>
        <dbReference type="Proteomes" id="UP000003240"/>
    </source>
</evidence>
<dbReference type="EMBL" id="AFGF01000220">
    <property type="protein sequence ID" value="EGO62441.1"/>
    <property type="molecule type" value="Genomic_DNA"/>
</dbReference>
<keyword evidence="3" id="KW-1185">Reference proteome</keyword>
<feature type="region of interest" description="Disordered" evidence="1">
    <location>
        <begin position="1"/>
        <end position="34"/>
    </location>
</feature>
<feature type="compositionally biased region" description="Low complexity" evidence="1">
    <location>
        <begin position="12"/>
        <end position="23"/>
    </location>
</feature>
<feature type="non-terminal residue" evidence="2">
    <location>
        <position position="1"/>
    </location>
</feature>